<keyword evidence="3" id="KW-1185">Reference proteome</keyword>
<dbReference type="Gene3D" id="3.40.50.150">
    <property type="entry name" value="Vaccinia Virus protein VP39"/>
    <property type="match status" value="1"/>
</dbReference>
<accession>A0A397ND15</accession>
<reference evidence="2 3" key="1">
    <citation type="submission" date="2018-08" db="EMBL/GenBank/DDBJ databases">
        <title>Genomic Encyclopedia of Type Strains, Phase IV (KMG-IV): sequencing the most valuable type-strain genomes for metagenomic binning, comparative biology and taxonomic classification.</title>
        <authorList>
            <person name="Goeker M."/>
        </authorList>
    </citation>
    <scope>NUCLEOTIDE SEQUENCE [LARGE SCALE GENOMIC DNA]</scope>
    <source>
        <strain evidence="2 3">DSM 25527</strain>
    </source>
</reference>
<dbReference type="Proteomes" id="UP000266568">
    <property type="component" value="Unassembled WGS sequence"/>
</dbReference>
<keyword evidence="2" id="KW-0808">Transferase</keyword>
<dbReference type="Pfam" id="PF08241">
    <property type="entry name" value="Methyltransf_11"/>
    <property type="match status" value="1"/>
</dbReference>
<dbReference type="SUPFAM" id="SSF53335">
    <property type="entry name" value="S-adenosyl-L-methionine-dependent methyltransferases"/>
    <property type="match status" value="1"/>
</dbReference>
<gene>
    <name evidence="2" type="ORF">DFR49_4370</name>
</gene>
<evidence type="ECO:0000313" key="3">
    <source>
        <dbReference type="Proteomes" id="UP000266568"/>
    </source>
</evidence>
<comment type="caution">
    <text evidence="2">The sequence shown here is derived from an EMBL/GenBank/DDBJ whole genome shotgun (WGS) entry which is preliminary data.</text>
</comment>
<organism evidence="2 3">
    <name type="scientific">Hephaestia caeni</name>
    <dbReference type="NCBI Taxonomy" id="645617"/>
    <lineage>
        <taxon>Bacteria</taxon>
        <taxon>Pseudomonadati</taxon>
        <taxon>Pseudomonadota</taxon>
        <taxon>Alphaproteobacteria</taxon>
        <taxon>Sphingomonadales</taxon>
        <taxon>Sphingomonadaceae</taxon>
        <taxon>Hephaestia</taxon>
    </lineage>
</organism>
<dbReference type="GO" id="GO:0008757">
    <property type="term" value="F:S-adenosylmethionine-dependent methyltransferase activity"/>
    <property type="evidence" value="ECO:0007669"/>
    <property type="project" value="InterPro"/>
</dbReference>
<protein>
    <submittedName>
        <fullName evidence="2">Methyltransferase family protein</fullName>
    </submittedName>
</protein>
<feature type="domain" description="Methyltransferase type 11" evidence="1">
    <location>
        <begin position="67"/>
        <end position="144"/>
    </location>
</feature>
<name>A0A397ND15_9SPHN</name>
<sequence>MAKETPADLRQHFSPESRFGGFSEADAMIEFYGRIAALVEPTSRILDYGAGRGAQIAEDALPYRRALKTLKGRVAHVEGCDIDPEVMKNPYLDAAKVFDPTKPLPYDDDSFDLVYSNWVFEHVANPDMVARELLRVVKPGGYICALTPNRWGYIAVASRLVGNRNHVPLLRRIQPNRKEFDVFPTLYRLNTPNMVKRHFGHAADIVVYAVSGDPAYHFQRPTIYKLFQWIHRLTPKRLQPLLLIFARKQP</sequence>
<dbReference type="PANTHER" id="PTHR43591:SF110">
    <property type="entry name" value="RHODANESE DOMAIN-CONTAINING PROTEIN"/>
    <property type="match status" value="1"/>
</dbReference>
<dbReference type="InterPro" id="IPR029063">
    <property type="entry name" value="SAM-dependent_MTases_sf"/>
</dbReference>
<dbReference type="InterPro" id="IPR013216">
    <property type="entry name" value="Methyltransf_11"/>
</dbReference>
<dbReference type="PANTHER" id="PTHR43591">
    <property type="entry name" value="METHYLTRANSFERASE"/>
    <property type="match status" value="1"/>
</dbReference>
<evidence type="ECO:0000313" key="2">
    <source>
        <dbReference type="EMBL" id="RIA35352.1"/>
    </source>
</evidence>
<proteinExistence type="predicted"/>
<dbReference type="AlphaFoldDB" id="A0A397ND15"/>
<keyword evidence="2" id="KW-0489">Methyltransferase</keyword>
<evidence type="ECO:0000259" key="1">
    <source>
        <dbReference type="Pfam" id="PF08241"/>
    </source>
</evidence>
<dbReference type="GO" id="GO:0032259">
    <property type="term" value="P:methylation"/>
    <property type="evidence" value="ECO:0007669"/>
    <property type="project" value="UniProtKB-KW"/>
</dbReference>
<dbReference type="CDD" id="cd02440">
    <property type="entry name" value="AdoMet_MTases"/>
    <property type="match status" value="1"/>
</dbReference>
<dbReference type="EMBL" id="QXDC01000008">
    <property type="protein sequence ID" value="RIA35352.1"/>
    <property type="molecule type" value="Genomic_DNA"/>
</dbReference>
<dbReference type="RefSeq" id="WP_211325971.1">
    <property type="nucleotide sequence ID" value="NZ_QXDC01000008.1"/>
</dbReference>